<dbReference type="RefSeq" id="WP_380694083.1">
    <property type="nucleotide sequence ID" value="NZ_JBHRYR010000002.1"/>
</dbReference>
<dbReference type="Proteomes" id="UP001595617">
    <property type="component" value="Unassembled WGS sequence"/>
</dbReference>
<proteinExistence type="predicted"/>
<dbReference type="PROSITE" id="PS50937">
    <property type="entry name" value="HTH_MERR_2"/>
    <property type="match status" value="1"/>
</dbReference>
<comment type="caution">
    <text evidence="6">The sequence shown here is derived from an EMBL/GenBank/DDBJ whole genome shotgun (WGS) entry which is preliminary data.</text>
</comment>
<keyword evidence="7" id="KW-1185">Reference proteome</keyword>
<accession>A0ABV7ZVN3</accession>
<dbReference type="SUPFAM" id="SSF46955">
    <property type="entry name" value="Putative DNA-binding domain"/>
    <property type="match status" value="1"/>
</dbReference>
<dbReference type="PANTHER" id="PTHR30204">
    <property type="entry name" value="REDOX-CYCLING DRUG-SENSING TRANSCRIPTIONAL ACTIVATOR SOXR"/>
    <property type="match status" value="1"/>
</dbReference>
<keyword evidence="2" id="KW-0238">DNA-binding</keyword>
<evidence type="ECO:0000256" key="3">
    <source>
        <dbReference type="ARBA" id="ARBA00023163"/>
    </source>
</evidence>
<keyword evidence="4" id="KW-0175">Coiled coil</keyword>
<dbReference type="InterPro" id="IPR000551">
    <property type="entry name" value="MerR-type_HTH_dom"/>
</dbReference>
<dbReference type="InterPro" id="IPR009061">
    <property type="entry name" value="DNA-bd_dom_put_sf"/>
</dbReference>
<feature type="domain" description="HTH merR-type" evidence="5">
    <location>
        <begin position="1"/>
        <end position="65"/>
    </location>
</feature>
<name>A0ABV7ZVN3_9GAMM</name>
<evidence type="ECO:0000256" key="2">
    <source>
        <dbReference type="ARBA" id="ARBA00023125"/>
    </source>
</evidence>
<reference evidence="7" key="1">
    <citation type="journal article" date="2019" name="Int. J. Syst. Evol. Microbiol.">
        <title>The Global Catalogue of Microorganisms (GCM) 10K type strain sequencing project: providing services to taxonomists for standard genome sequencing and annotation.</title>
        <authorList>
            <consortium name="The Broad Institute Genomics Platform"/>
            <consortium name="The Broad Institute Genome Sequencing Center for Infectious Disease"/>
            <person name="Wu L."/>
            <person name="Ma J."/>
        </authorList>
    </citation>
    <scope>NUCLEOTIDE SEQUENCE [LARGE SCALE GENOMIC DNA]</scope>
    <source>
        <strain evidence="7">IBRC 10765</strain>
    </source>
</reference>
<evidence type="ECO:0000256" key="4">
    <source>
        <dbReference type="SAM" id="Coils"/>
    </source>
</evidence>
<dbReference type="SMART" id="SM00422">
    <property type="entry name" value="HTH_MERR"/>
    <property type="match status" value="1"/>
</dbReference>
<dbReference type="PRINTS" id="PR00040">
    <property type="entry name" value="HTHMERR"/>
</dbReference>
<gene>
    <name evidence="6" type="ORF">ACFOOG_05070</name>
</gene>
<evidence type="ECO:0000313" key="7">
    <source>
        <dbReference type="Proteomes" id="UP001595617"/>
    </source>
</evidence>
<sequence length="128" mass="14620">MKIGELARLTGASIKAIRLYEDMGLLPPVPRDGSYRRYGKRHFEQVVLIRQAQGLGFRLRELVTVPVLHDGFDWQQLRALLEQKRANVQRTMAELQQKDKALQQVIDELDSCPEVMGQLTQCETLTGT</sequence>
<evidence type="ECO:0000256" key="1">
    <source>
        <dbReference type="ARBA" id="ARBA00023015"/>
    </source>
</evidence>
<evidence type="ECO:0000313" key="6">
    <source>
        <dbReference type="EMBL" id="MFC3852201.1"/>
    </source>
</evidence>
<feature type="coiled-coil region" evidence="4">
    <location>
        <begin position="78"/>
        <end position="108"/>
    </location>
</feature>
<protein>
    <submittedName>
        <fullName evidence="6">MerR family transcriptional regulator</fullName>
    </submittedName>
</protein>
<dbReference type="InterPro" id="IPR047057">
    <property type="entry name" value="MerR_fam"/>
</dbReference>
<keyword evidence="1" id="KW-0805">Transcription regulation</keyword>
<dbReference type="Gene3D" id="1.10.1660.10">
    <property type="match status" value="1"/>
</dbReference>
<dbReference type="PANTHER" id="PTHR30204:SF94">
    <property type="entry name" value="HEAVY METAL-DEPENDENT TRANSCRIPTIONAL REGULATOR HI_0293-RELATED"/>
    <property type="match status" value="1"/>
</dbReference>
<evidence type="ECO:0000259" key="5">
    <source>
        <dbReference type="PROSITE" id="PS50937"/>
    </source>
</evidence>
<dbReference type="EMBL" id="JBHRYR010000002">
    <property type="protein sequence ID" value="MFC3852201.1"/>
    <property type="molecule type" value="Genomic_DNA"/>
</dbReference>
<keyword evidence="3" id="KW-0804">Transcription</keyword>
<dbReference type="Pfam" id="PF13411">
    <property type="entry name" value="MerR_1"/>
    <property type="match status" value="1"/>
</dbReference>
<organism evidence="6 7">
    <name type="scientific">Saccharospirillum mangrovi</name>
    <dbReference type="NCBI Taxonomy" id="2161747"/>
    <lineage>
        <taxon>Bacteria</taxon>
        <taxon>Pseudomonadati</taxon>
        <taxon>Pseudomonadota</taxon>
        <taxon>Gammaproteobacteria</taxon>
        <taxon>Oceanospirillales</taxon>
        <taxon>Saccharospirillaceae</taxon>
        <taxon>Saccharospirillum</taxon>
    </lineage>
</organism>